<dbReference type="KEGG" id="neu:NE1119"/>
<proteinExistence type="predicted"/>
<gene>
    <name evidence="3" type="ordered locus">NE1119</name>
</gene>
<dbReference type="eggNOG" id="ENOG50315TG">
    <property type="taxonomic scope" value="Bacteria"/>
</dbReference>
<keyword evidence="2" id="KW-0732">Signal</keyword>
<sequence>MFVCSDFKQRSRKMKKTYLLSTVLLMFLSSSVIAEETLTEKLETKTNDVERATNKAINRAQEATCTDSDAECLKQKAKNRASEAYDATKDKASEIKNKVD</sequence>
<keyword evidence="4" id="KW-1185">Reference proteome</keyword>
<dbReference type="Proteomes" id="UP000001416">
    <property type="component" value="Chromosome"/>
</dbReference>
<feature type="chain" id="PRO_5004300228" evidence="2">
    <location>
        <begin position="35"/>
        <end position="100"/>
    </location>
</feature>
<name>Q82VG9_NITEU</name>
<dbReference type="AlphaFoldDB" id="Q82VG9"/>
<evidence type="ECO:0000256" key="2">
    <source>
        <dbReference type="SAM" id="SignalP"/>
    </source>
</evidence>
<protein>
    <submittedName>
        <fullName evidence="3">Uncharacterized protein</fullName>
    </submittedName>
</protein>
<accession>Q82VG9</accession>
<evidence type="ECO:0000256" key="1">
    <source>
        <dbReference type="SAM" id="MobiDB-lite"/>
    </source>
</evidence>
<feature type="compositionally biased region" description="Basic and acidic residues" evidence="1">
    <location>
        <begin position="80"/>
        <end position="100"/>
    </location>
</feature>
<reference evidence="3 4" key="1">
    <citation type="journal article" date="2003" name="J. Bacteriol.">
        <title>Complete genome sequence of the ammonia-oxidizing bacterium and obligate chemolithoautotroph Nitrosomonas europaea.</title>
        <authorList>
            <person name="Chain P."/>
            <person name="Lamerdin J."/>
            <person name="Larimer F."/>
            <person name="Regala W."/>
            <person name="Land M."/>
            <person name="Hauser L."/>
            <person name="Hooper A."/>
            <person name="Klotz M."/>
            <person name="Norton J."/>
            <person name="Sayavedra-Soto L."/>
            <person name="Arciero D."/>
            <person name="Hommes N."/>
            <person name="Whittaker M."/>
            <person name="Arp D."/>
        </authorList>
    </citation>
    <scope>NUCLEOTIDE SEQUENCE [LARGE SCALE GENOMIC DNA]</scope>
    <source>
        <strain evidence="4">ATCC 19718 / CIP 103999 / KCTC 2705 / NBRC 14298</strain>
    </source>
</reference>
<dbReference type="HOGENOM" id="CLU_2480202_0_0_4"/>
<dbReference type="STRING" id="228410.NE1119"/>
<feature type="region of interest" description="Disordered" evidence="1">
    <location>
        <begin position="78"/>
        <end position="100"/>
    </location>
</feature>
<organism evidence="3 4">
    <name type="scientific">Nitrosomonas europaea (strain ATCC 19718 / CIP 103999 / KCTC 2705 / NBRC 14298)</name>
    <dbReference type="NCBI Taxonomy" id="228410"/>
    <lineage>
        <taxon>Bacteria</taxon>
        <taxon>Pseudomonadati</taxon>
        <taxon>Pseudomonadota</taxon>
        <taxon>Betaproteobacteria</taxon>
        <taxon>Nitrosomonadales</taxon>
        <taxon>Nitrosomonadaceae</taxon>
        <taxon>Nitrosomonas</taxon>
    </lineage>
</organism>
<dbReference type="EMBL" id="AL954747">
    <property type="protein sequence ID" value="CAD85030.1"/>
    <property type="molecule type" value="Genomic_DNA"/>
</dbReference>
<feature type="signal peptide" evidence="2">
    <location>
        <begin position="1"/>
        <end position="34"/>
    </location>
</feature>
<evidence type="ECO:0000313" key="3">
    <source>
        <dbReference type="EMBL" id="CAD85030.1"/>
    </source>
</evidence>
<evidence type="ECO:0000313" key="4">
    <source>
        <dbReference type="Proteomes" id="UP000001416"/>
    </source>
</evidence>